<evidence type="ECO:0000256" key="1">
    <source>
        <dbReference type="ARBA" id="ARBA00004604"/>
    </source>
</evidence>
<dbReference type="GO" id="GO:0006409">
    <property type="term" value="P:tRNA export from nucleus"/>
    <property type="evidence" value="ECO:0007669"/>
    <property type="project" value="TreeGrafter"/>
</dbReference>
<dbReference type="Proteomes" id="UP001190700">
    <property type="component" value="Unassembled WGS sequence"/>
</dbReference>
<dbReference type="PANTHER" id="PTHR17972">
    <property type="entry name" value="NUCLEOLAR RNA-ASSOCIATED PROTEIN"/>
    <property type="match status" value="1"/>
</dbReference>
<dbReference type="Gene3D" id="1.10.1410.10">
    <property type="match status" value="1"/>
</dbReference>
<feature type="region of interest" description="Disordered" evidence="6">
    <location>
        <begin position="1"/>
        <end position="20"/>
    </location>
</feature>
<evidence type="ECO:0000256" key="3">
    <source>
        <dbReference type="ARBA" id="ARBA00022884"/>
    </source>
</evidence>
<protein>
    <submittedName>
        <fullName evidence="9">Uncharacterized protein</fullName>
    </submittedName>
</protein>
<keyword evidence="10" id="KW-1185">Reference proteome</keyword>
<feature type="domain" description="Nrap protein" evidence="7">
    <location>
        <begin position="128"/>
        <end position="268"/>
    </location>
</feature>
<evidence type="ECO:0000256" key="6">
    <source>
        <dbReference type="SAM" id="MobiDB-lite"/>
    </source>
</evidence>
<feature type="compositionally biased region" description="Basic and acidic residues" evidence="6">
    <location>
        <begin position="1"/>
        <end position="14"/>
    </location>
</feature>
<comment type="subcellular location">
    <subcellularLocation>
        <location evidence="1 5">Nucleus</location>
        <location evidence="1 5">Nucleolus</location>
    </subcellularLocation>
</comment>
<dbReference type="GO" id="GO:0006364">
    <property type="term" value="P:rRNA processing"/>
    <property type="evidence" value="ECO:0007669"/>
    <property type="project" value="TreeGrafter"/>
</dbReference>
<keyword evidence="3 5" id="KW-0694">RNA-binding</keyword>
<reference evidence="9 10" key="1">
    <citation type="journal article" date="2015" name="Genome Biol. Evol.">
        <title>Comparative Genomics of a Bacterivorous Green Alga Reveals Evolutionary Causalities and Consequences of Phago-Mixotrophic Mode of Nutrition.</title>
        <authorList>
            <person name="Burns J.A."/>
            <person name="Paasch A."/>
            <person name="Narechania A."/>
            <person name="Kim E."/>
        </authorList>
    </citation>
    <scope>NUCLEOTIDE SEQUENCE [LARGE SCALE GENOMIC DNA]</scope>
    <source>
        <strain evidence="9 10">PLY_AMNH</strain>
    </source>
</reference>
<dbReference type="InterPro" id="IPR035367">
    <property type="entry name" value="Nrap_D2"/>
</dbReference>
<dbReference type="GO" id="GO:0032040">
    <property type="term" value="C:small-subunit processome"/>
    <property type="evidence" value="ECO:0007669"/>
    <property type="project" value="TreeGrafter"/>
</dbReference>
<accession>A0AAE0KTP6</accession>
<feature type="domain" description="Nrap protein" evidence="8">
    <location>
        <begin position="273"/>
        <end position="336"/>
    </location>
</feature>
<evidence type="ECO:0000259" key="8">
    <source>
        <dbReference type="Pfam" id="PF17403"/>
    </source>
</evidence>
<dbReference type="GO" id="GO:0032545">
    <property type="term" value="C:CURI complex"/>
    <property type="evidence" value="ECO:0007669"/>
    <property type="project" value="TreeGrafter"/>
</dbReference>
<dbReference type="Pfam" id="PF03813">
    <property type="entry name" value="Nrap"/>
    <property type="match status" value="1"/>
</dbReference>
<evidence type="ECO:0000256" key="5">
    <source>
        <dbReference type="RuleBase" id="RU364032"/>
    </source>
</evidence>
<dbReference type="PANTHER" id="PTHR17972:SF0">
    <property type="entry name" value="NUCLEOLAR PROTEIN 6"/>
    <property type="match status" value="1"/>
</dbReference>
<comment type="caution">
    <text evidence="9">The sequence shown here is derived from an EMBL/GenBank/DDBJ whole genome shotgun (WGS) entry which is preliminary data.</text>
</comment>
<evidence type="ECO:0000313" key="10">
    <source>
        <dbReference type="Proteomes" id="UP001190700"/>
    </source>
</evidence>
<gene>
    <name evidence="9" type="ORF">CYMTET_30938</name>
</gene>
<evidence type="ECO:0000259" key="7">
    <source>
        <dbReference type="Pfam" id="PF03813"/>
    </source>
</evidence>
<sequence>MEDTADTPRVEERPGSSQKLSQAAVSNMIHESALEGASTFFQLQLNELLAETMVTRNVPIDSVLHALKNYLKGLPKAKIQAGDCEPYLQLLGLEDSQQSLDFEPAKKFTVVGGLLLGTLARLGPTLPVDLAVEIPKKCFNEKDYLDHRFHAKRGIYLAHLARQLEKCPEVESCELENLGDDARKPILLVTPVTETGEDSGVLVRILPCIAPDTFSAARLAPSKGNLRSISRTGAEMSSQHPASPLYNHSVLEDACWEADLHALHPFFKEAPSMREAAVLLQVWANQRGLLDAADGFSSSLLTVMLAHLARANTVTSAMSAAQIFRAALATFAKDTTFATSGQSLFSALLTQARAPAPPQPVHASKGVAPRMSHTQSVERETGHLDGAAWREGARQGSARAVLVGG</sequence>
<dbReference type="InterPro" id="IPR035082">
    <property type="entry name" value="Nrap_D1"/>
</dbReference>
<dbReference type="GO" id="GO:0003723">
    <property type="term" value="F:RNA binding"/>
    <property type="evidence" value="ECO:0007669"/>
    <property type="project" value="UniProtKB-KW"/>
</dbReference>
<organism evidence="9 10">
    <name type="scientific">Cymbomonas tetramitiformis</name>
    <dbReference type="NCBI Taxonomy" id="36881"/>
    <lineage>
        <taxon>Eukaryota</taxon>
        <taxon>Viridiplantae</taxon>
        <taxon>Chlorophyta</taxon>
        <taxon>Pyramimonadophyceae</taxon>
        <taxon>Pyramimonadales</taxon>
        <taxon>Pyramimonadaceae</taxon>
        <taxon>Cymbomonas</taxon>
    </lineage>
</organism>
<dbReference type="EMBL" id="LGRX02018199">
    <property type="protein sequence ID" value="KAK3260089.1"/>
    <property type="molecule type" value="Genomic_DNA"/>
</dbReference>
<dbReference type="InterPro" id="IPR005554">
    <property type="entry name" value="NOL6/Upt22"/>
</dbReference>
<evidence type="ECO:0000313" key="9">
    <source>
        <dbReference type="EMBL" id="KAK3260089.1"/>
    </source>
</evidence>
<name>A0AAE0KTP6_9CHLO</name>
<evidence type="ECO:0000256" key="4">
    <source>
        <dbReference type="ARBA" id="ARBA00023242"/>
    </source>
</evidence>
<dbReference type="Pfam" id="PF17403">
    <property type="entry name" value="Nrap_D2"/>
    <property type="match status" value="1"/>
</dbReference>
<dbReference type="GO" id="GO:0034456">
    <property type="term" value="C:UTP-C complex"/>
    <property type="evidence" value="ECO:0007669"/>
    <property type="project" value="TreeGrafter"/>
</dbReference>
<comment type="similarity">
    <text evidence="2 5">Belongs to the NRAP family.</text>
</comment>
<evidence type="ECO:0000256" key="2">
    <source>
        <dbReference type="ARBA" id="ARBA00006674"/>
    </source>
</evidence>
<keyword evidence="4 5" id="KW-0539">Nucleus</keyword>
<dbReference type="AlphaFoldDB" id="A0AAE0KTP6"/>
<proteinExistence type="inferred from homology"/>